<gene>
    <name evidence="1" type="ORF">SAMN05421863_107318</name>
</gene>
<evidence type="ECO:0000313" key="2">
    <source>
        <dbReference type="Proteomes" id="UP000183287"/>
    </source>
</evidence>
<dbReference type="Proteomes" id="UP000183287">
    <property type="component" value="Unassembled WGS sequence"/>
</dbReference>
<accession>A0A1I4UZL2</accession>
<organism evidence="1 2">
    <name type="scientific">Nitrosomonas communis</name>
    <dbReference type="NCBI Taxonomy" id="44574"/>
    <lineage>
        <taxon>Bacteria</taxon>
        <taxon>Pseudomonadati</taxon>
        <taxon>Pseudomonadota</taxon>
        <taxon>Betaproteobacteria</taxon>
        <taxon>Nitrosomonadales</taxon>
        <taxon>Nitrosomonadaceae</taxon>
        <taxon>Nitrosomonas</taxon>
    </lineage>
</organism>
<feature type="non-terminal residue" evidence="1">
    <location>
        <position position="1"/>
    </location>
</feature>
<reference evidence="2" key="1">
    <citation type="submission" date="2016-10" db="EMBL/GenBank/DDBJ databases">
        <authorList>
            <person name="Varghese N."/>
            <person name="Submissions S."/>
        </authorList>
    </citation>
    <scope>NUCLEOTIDE SEQUENCE [LARGE SCALE GENOMIC DNA]</scope>
    <source>
        <strain evidence="2">Nm44</strain>
    </source>
</reference>
<name>A0A1I4UZL2_9PROT</name>
<evidence type="ECO:0000313" key="1">
    <source>
        <dbReference type="EMBL" id="SFM94388.1"/>
    </source>
</evidence>
<protein>
    <submittedName>
        <fullName evidence="1">Uncharacterized protein</fullName>
    </submittedName>
</protein>
<proteinExistence type="predicted"/>
<dbReference type="EMBL" id="FOUB01000073">
    <property type="protein sequence ID" value="SFM94388.1"/>
    <property type="molecule type" value="Genomic_DNA"/>
</dbReference>
<dbReference type="AlphaFoldDB" id="A0A1I4UZL2"/>
<keyword evidence="2" id="KW-1185">Reference proteome</keyword>
<sequence>PGIESFIDGIPAAEHLGQVAPRTANPHSIQYSFYRHAQIALVINRFLKQNLLQLRPVLIIEHYSGHRKLVLLVVWEPQYYEFVSIYEILILKRQQTLTNSHFKTFEESEY</sequence>